<protein>
    <submittedName>
        <fullName evidence="1">Uncharacterized protein</fullName>
    </submittedName>
</protein>
<dbReference type="RefSeq" id="XP_016255987.1">
    <property type="nucleotide sequence ID" value="XM_016413634.1"/>
</dbReference>
<gene>
    <name evidence="1" type="ORF">PV06_11888</name>
</gene>
<dbReference type="GeneID" id="27363962"/>
<evidence type="ECO:0000313" key="2">
    <source>
        <dbReference type="Proteomes" id="UP000053342"/>
    </source>
</evidence>
<dbReference type="Proteomes" id="UP000053342">
    <property type="component" value="Unassembled WGS sequence"/>
</dbReference>
<dbReference type="AlphaFoldDB" id="A0A0D2A5Y3"/>
<evidence type="ECO:0000313" key="1">
    <source>
        <dbReference type="EMBL" id="KIW35771.1"/>
    </source>
</evidence>
<feature type="non-terminal residue" evidence="1">
    <location>
        <position position="1"/>
    </location>
</feature>
<dbReference type="HOGENOM" id="CLU_2284069_0_0_1"/>
<organism evidence="1 2">
    <name type="scientific">Exophiala oligosperma</name>
    <dbReference type="NCBI Taxonomy" id="215243"/>
    <lineage>
        <taxon>Eukaryota</taxon>
        <taxon>Fungi</taxon>
        <taxon>Dikarya</taxon>
        <taxon>Ascomycota</taxon>
        <taxon>Pezizomycotina</taxon>
        <taxon>Eurotiomycetes</taxon>
        <taxon>Chaetothyriomycetidae</taxon>
        <taxon>Chaetothyriales</taxon>
        <taxon>Herpotrichiellaceae</taxon>
        <taxon>Exophiala</taxon>
    </lineage>
</organism>
<proteinExistence type="predicted"/>
<reference evidence="1 2" key="1">
    <citation type="submission" date="2015-01" db="EMBL/GenBank/DDBJ databases">
        <title>The Genome Sequence of Exophiala oligosperma CBS72588.</title>
        <authorList>
            <consortium name="The Broad Institute Genomics Platform"/>
            <person name="Cuomo C."/>
            <person name="de Hoog S."/>
            <person name="Gorbushina A."/>
            <person name="Stielow B."/>
            <person name="Teixiera M."/>
            <person name="Abouelleil A."/>
            <person name="Chapman S.B."/>
            <person name="Priest M."/>
            <person name="Young S.K."/>
            <person name="Wortman J."/>
            <person name="Nusbaum C."/>
            <person name="Birren B."/>
        </authorList>
    </citation>
    <scope>NUCLEOTIDE SEQUENCE [LARGE SCALE GENOMIC DNA]</scope>
    <source>
        <strain evidence="1 2">CBS 72588</strain>
    </source>
</reference>
<sequence length="102" mass="11769">EDGLRHSIFLPDYGLRYRRVKSTRRRGGVDGKEMVHHTENTPQEVTISNYAITTNTTHSSEQIFKTRYILPLTLPFNIAALHLREGRRGDASGCRWCLDGRR</sequence>
<dbReference type="EMBL" id="KN847429">
    <property type="protein sequence ID" value="KIW35771.1"/>
    <property type="molecule type" value="Genomic_DNA"/>
</dbReference>
<dbReference type="VEuPathDB" id="FungiDB:PV06_11888"/>
<accession>A0A0D2A5Y3</accession>
<keyword evidence="2" id="KW-1185">Reference proteome</keyword>
<name>A0A0D2A5Y3_9EURO</name>